<accession>A0AAV6TQA1</accession>
<gene>
    <name evidence="1" type="ORF">JTE90_021702</name>
</gene>
<sequence>MGEIISGSPDLCDLPGDDLVRYFSDIYAPKTYDHHFQFASFPDLDPDSQEALMRPFEPAEVWAKLRKAPFNASY</sequence>
<dbReference type="AlphaFoldDB" id="A0AAV6TQA1"/>
<organism evidence="1 2">
    <name type="scientific">Oedothorax gibbosus</name>
    <dbReference type="NCBI Taxonomy" id="931172"/>
    <lineage>
        <taxon>Eukaryota</taxon>
        <taxon>Metazoa</taxon>
        <taxon>Ecdysozoa</taxon>
        <taxon>Arthropoda</taxon>
        <taxon>Chelicerata</taxon>
        <taxon>Arachnida</taxon>
        <taxon>Araneae</taxon>
        <taxon>Araneomorphae</taxon>
        <taxon>Entelegynae</taxon>
        <taxon>Araneoidea</taxon>
        <taxon>Linyphiidae</taxon>
        <taxon>Erigoninae</taxon>
        <taxon>Oedothorax</taxon>
    </lineage>
</organism>
<name>A0AAV6TQA1_9ARAC</name>
<reference evidence="1 2" key="1">
    <citation type="journal article" date="2022" name="Nat. Ecol. Evol.">
        <title>A masculinizing supergene underlies an exaggerated male reproductive morph in a spider.</title>
        <authorList>
            <person name="Hendrickx F."/>
            <person name="De Corte Z."/>
            <person name="Sonet G."/>
            <person name="Van Belleghem S.M."/>
            <person name="Kostlbacher S."/>
            <person name="Vangestel C."/>
        </authorList>
    </citation>
    <scope>NUCLEOTIDE SEQUENCE [LARGE SCALE GENOMIC DNA]</scope>
    <source>
        <strain evidence="1">W744_W776</strain>
    </source>
</reference>
<proteinExistence type="predicted"/>
<protein>
    <submittedName>
        <fullName evidence="1">Uncharacterized protein</fullName>
    </submittedName>
</protein>
<keyword evidence="2" id="KW-1185">Reference proteome</keyword>
<comment type="caution">
    <text evidence="1">The sequence shown here is derived from an EMBL/GenBank/DDBJ whole genome shotgun (WGS) entry which is preliminary data.</text>
</comment>
<dbReference type="Proteomes" id="UP000827092">
    <property type="component" value="Unassembled WGS sequence"/>
</dbReference>
<dbReference type="EMBL" id="JAFNEN010001293">
    <property type="protein sequence ID" value="KAG8174192.1"/>
    <property type="molecule type" value="Genomic_DNA"/>
</dbReference>
<evidence type="ECO:0000313" key="2">
    <source>
        <dbReference type="Proteomes" id="UP000827092"/>
    </source>
</evidence>
<evidence type="ECO:0000313" key="1">
    <source>
        <dbReference type="EMBL" id="KAG8174192.1"/>
    </source>
</evidence>